<evidence type="ECO:0000313" key="4">
    <source>
        <dbReference type="Proteomes" id="UP000652219"/>
    </source>
</evidence>
<feature type="domain" description="Heterokaryon incompatibility" evidence="2">
    <location>
        <begin position="195"/>
        <end position="317"/>
    </location>
</feature>
<name>A0A8H6MV06_9PEZI</name>
<accession>A0A8H6MV06</accession>
<organism evidence="3 4">
    <name type="scientific">Colletotrichum sojae</name>
    <dbReference type="NCBI Taxonomy" id="2175907"/>
    <lineage>
        <taxon>Eukaryota</taxon>
        <taxon>Fungi</taxon>
        <taxon>Dikarya</taxon>
        <taxon>Ascomycota</taxon>
        <taxon>Pezizomycotina</taxon>
        <taxon>Sordariomycetes</taxon>
        <taxon>Hypocreomycetidae</taxon>
        <taxon>Glomerellales</taxon>
        <taxon>Glomerellaceae</taxon>
        <taxon>Colletotrichum</taxon>
        <taxon>Colletotrichum orchidearum species complex</taxon>
    </lineage>
</organism>
<feature type="region of interest" description="Disordered" evidence="1">
    <location>
        <begin position="59"/>
        <end position="82"/>
    </location>
</feature>
<dbReference type="Proteomes" id="UP000652219">
    <property type="component" value="Unassembled WGS sequence"/>
</dbReference>
<dbReference type="Pfam" id="PF26639">
    <property type="entry name" value="Het-6_barrel"/>
    <property type="match status" value="1"/>
</dbReference>
<proteinExistence type="predicted"/>
<feature type="compositionally biased region" description="Low complexity" evidence="1">
    <location>
        <begin position="61"/>
        <end position="82"/>
    </location>
</feature>
<dbReference type="EMBL" id="WIGN01000105">
    <property type="protein sequence ID" value="KAF6809206.1"/>
    <property type="molecule type" value="Genomic_DNA"/>
</dbReference>
<evidence type="ECO:0000313" key="3">
    <source>
        <dbReference type="EMBL" id="KAF6809206.1"/>
    </source>
</evidence>
<dbReference type="InterPro" id="IPR010730">
    <property type="entry name" value="HET"/>
</dbReference>
<keyword evidence="4" id="KW-1185">Reference proteome</keyword>
<feature type="region of interest" description="Disordered" evidence="1">
    <location>
        <begin position="614"/>
        <end position="635"/>
    </location>
</feature>
<gene>
    <name evidence="3" type="ORF">CSOJ01_07084</name>
</gene>
<dbReference type="AlphaFoldDB" id="A0A8H6MV06"/>
<feature type="compositionally biased region" description="Basic and acidic residues" evidence="1">
    <location>
        <begin position="621"/>
        <end position="630"/>
    </location>
</feature>
<dbReference type="PANTHER" id="PTHR24148:SF73">
    <property type="entry name" value="HET DOMAIN PROTEIN (AFU_ORTHOLOGUE AFUA_8G01020)"/>
    <property type="match status" value="1"/>
</dbReference>
<comment type="caution">
    <text evidence="3">The sequence shown here is derived from an EMBL/GenBank/DDBJ whole genome shotgun (WGS) entry which is preliminary data.</text>
</comment>
<dbReference type="PANTHER" id="PTHR24148">
    <property type="entry name" value="ANKYRIN REPEAT DOMAIN-CONTAINING PROTEIN 39 HOMOLOG-RELATED"/>
    <property type="match status" value="1"/>
</dbReference>
<evidence type="ECO:0000259" key="2">
    <source>
        <dbReference type="Pfam" id="PF06985"/>
    </source>
</evidence>
<dbReference type="InterPro" id="IPR052895">
    <property type="entry name" value="HetReg/Transcr_Mod"/>
</dbReference>
<dbReference type="Pfam" id="PF06985">
    <property type="entry name" value="HET"/>
    <property type="match status" value="1"/>
</dbReference>
<evidence type="ECO:0000256" key="1">
    <source>
        <dbReference type="SAM" id="MobiDB-lite"/>
    </source>
</evidence>
<reference evidence="3 4" key="1">
    <citation type="journal article" date="2020" name="Phytopathology">
        <title>Genome Sequence Resources of Colletotrichum truncatum, C. plurivorum, C. musicola, and C. sojae: Four Species Pathogenic to Soybean (Glycine max).</title>
        <authorList>
            <person name="Rogerio F."/>
            <person name="Boufleur T.R."/>
            <person name="Ciampi-Guillardi M."/>
            <person name="Sukno S.A."/>
            <person name="Thon M.R."/>
            <person name="Massola Junior N.S."/>
            <person name="Baroncelli R."/>
        </authorList>
    </citation>
    <scope>NUCLEOTIDE SEQUENCE [LARGE SCALE GENOMIC DNA]</scope>
    <source>
        <strain evidence="3 4">LFN0009</strain>
    </source>
</reference>
<sequence>MAAYNSSVGTSPKSLHLGIKHETIRTSHMSSYKYSPLPDGRYFRLLQVVQAPADGARADSDTATAAGATAPASSTSAGSASGSDRRLLVELTTFPIDHVPPYWALSYTWGPALRGPDGEEPDPAAPQPSMTISCGGAPMQIGETLHDFLCLCRDKGLFTGNGITASPDDAGEPFDPFPSPVPGPKPPSGSLNWREGRAAYIWIDALCINQESLEERAEQVRLMAAIYKASKRVLVWLGRHTLSPESAWACEIVVPSLVRARGKDRKFLSGSTLELDDPNVIAVAGEVGVARWRAAYPGLFNFFGRTRWFSRGWIVQEVVLKKSPDDVTMLCGSGVLRFDYFLSLMTTMSLYTRFGTIYELGRRLHLLDQEGTGEGSVKGSERWSLVPSLLDVLDTPRKVYRIVFGQPPAPYGMTKWQSVLKLITDMSFSSFTDPRDRVFGCLGLIEAIVPEADLSSVLPDYTVSTAELLTSLAFLLYENVYELEYMFCLAGAGPASMSGLPSWAPDLTQINARGRSRVRLIGLGVRSNLPGGMDASKFFPVPGRQAELDTSGRALVLNGVRIGVASKSVARKEPRNVDMEWLLDFCSRDEVYPHGPEGRAQKRPQAVILTVNLDNTHTGRRRDQDERSHPGDAAGHVASTARDWYLRVLAITLNRGLISEASLTARLTPAAALHPDWLPTPAEVQALATVTRTGEDGDGENALESLRQNAWDHGVTAFTKERRLFLTDGGLLCLGPQEVENGDEVWIVRGSRVPVLLRKAEETKGSYRLVGETYVHGAMYGEAVTEEVERQLTPVRLV</sequence>
<protein>
    <submittedName>
        <fullName evidence="3">Heterokaryon incompatibility protein</fullName>
    </submittedName>
</protein>